<proteinExistence type="predicted"/>
<evidence type="ECO:0000259" key="1">
    <source>
        <dbReference type="Pfam" id="PF05699"/>
    </source>
</evidence>
<keyword evidence="3" id="KW-1185">Reference proteome</keyword>
<dbReference type="Pfam" id="PF05699">
    <property type="entry name" value="Dimer_Tnp_hAT"/>
    <property type="match status" value="1"/>
</dbReference>
<evidence type="ECO:0000313" key="2">
    <source>
        <dbReference type="EMBL" id="KAJ6394753.1"/>
    </source>
</evidence>
<dbReference type="SUPFAM" id="SSF53098">
    <property type="entry name" value="Ribonuclease H-like"/>
    <property type="match status" value="1"/>
</dbReference>
<organism evidence="2 3">
    <name type="scientific">Salix suchowensis</name>
    <dbReference type="NCBI Taxonomy" id="1278906"/>
    <lineage>
        <taxon>Eukaryota</taxon>
        <taxon>Viridiplantae</taxon>
        <taxon>Streptophyta</taxon>
        <taxon>Embryophyta</taxon>
        <taxon>Tracheophyta</taxon>
        <taxon>Spermatophyta</taxon>
        <taxon>Magnoliopsida</taxon>
        <taxon>eudicotyledons</taxon>
        <taxon>Gunneridae</taxon>
        <taxon>Pentapetalae</taxon>
        <taxon>rosids</taxon>
        <taxon>fabids</taxon>
        <taxon>Malpighiales</taxon>
        <taxon>Salicaceae</taxon>
        <taxon>Saliceae</taxon>
        <taxon>Salix</taxon>
    </lineage>
</organism>
<name>A0ABQ9C982_9ROSI</name>
<dbReference type="InterPro" id="IPR012337">
    <property type="entry name" value="RNaseH-like_sf"/>
</dbReference>
<gene>
    <name evidence="2" type="ORF">OIU77_023868</name>
</gene>
<dbReference type="PANTHER" id="PTHR23272">
    <property type="entry name" value="BED FINGER-RELATED"/>
    <property type="match status" value="1"/>
</dbReference>
<evidence type="ECO:0000313" key="3">
    <source>
        <dbReference type="Proteomes" id="UP001141253"/>
    </source>
</evidence>
<dbReference type="PANTHER" id="PTHR23272:SF15">
    <property type="entry name" value="ZINC FINGER BED DOMAIN-CONTAINING PROTEIN DAYSLEEPER-LIKE"/>
    <property type="match status" value="1"/>
</dbReference>
<protein>
    <recommendedName>
        <fullName evidence="1">HAT C-terminal dimerisation domain-containing protein</fullName>
    </recommendedName>
</protein>
<dbReference type="Proteomes" id="UP001141253">
    <property type="component" value="Chromosome 1"/>
</dbReference>
<sequence>MHVEEVLPKEMHAEELQVIHQEMHAEEVLSQDTQLQVIHQDMHVEEVPPQEIHAEELQVIHQEMHAEEVPSQDMQLQVIQQEMHVEEVSPQEMQLQVIHQEMHVEEVPPQDLPMLSIGDGLSDFDIYISEITSGQHLKSELDQYLEESLLPRVHEFDVVGWWKLNRLKYPTLSKMAADILSIPVSTVAPDSVFDTENKKIDSYKGFTTSYNTRSPCMREGLAPEWIIVVIFIITGDF</sequence>
<dbReference type="EMBL" id="JAPFFI010000005">
    <property type="protein sequence ID" value="KAJ6394753.1"/>
    <property type="molecule type" value="Genomic_DNA"/>
</dbReference>
<feature type="domain" description="HAT C-terminal dimerisation" evidence="1">
    <location>
        <begin position="140"/>
        <end position="204"/>
    </location>
</feature>
<dbReference type="InterPro" id="IPR008906">
    <property type="entry name" value="HATC_C_dom"/>
</dbReference>
<accession>A0ABQ9C982</accession>
<reference evidence="2" key="1">
    <citation type="submission" date="2022-10" db="EMBL/GenBank/DDBJ databases">
        <authorList>
            <person name="Hyden B.L."/>
            <person name="Feng K."/>
            <person name="Yates T."/>
            <person name="Jawdy S."/>
            <person name="Smart L.B."/>
            <person name="Muchero W."/>
        </authorList>
    </citation>
    <scope>NUCLEOTIDE SEQUENCE</scope>
    <source>
        <tissue evidence="2">Shoot tip</tissue>
    </source>
</reference>
<comment type="caution">
    <text evidence="2">The sequence shown here is derived from an EMBL/GenBank/DDBJ whole genome shotgun (WGS) entry which is preliminary data.</text>
</comment>
<reference evidence="2" key="2">
    <citation type="journal article" date="2023" name="Int. J. Mol. Sci.">
        <title>De Novo Assembly and Annotation of 11 Diverse Shrub Willow (Salix) Genomes Reveals Novel Gene Organization in Sex-Linked Regions.</title>
        <authorList>
            <person name="Hyden B."/>
            <person name="Feng K."/>
            <person name="Yates T.B."/>
            <person name="Jawdy S."/>
            <person name="Cereghino C."/>
            <person name="Smart L.B."/>
            <person name="Muchero W."/>
        </authorList>
    </citation>
    <scope>NUCLEOTIDE SEQUENCE</scope>
    <source>
        <tissue evidence="2">Shoot tip</tissue>
    </source>
</reference>